<gene>
    <name evidence="1" type="ORF">SAMN04489716_2732</name>
</gene>
<keyword evidence="2" id="KW-1185">Reference proteome</keyword>
<dbReference type="AlphaFoldDB" id="A0A1H1Y760"/>
<evidence type="ECO:0000313" key="1">
    <source>
        <dbReference type="EMBL" id="SDT17222.1"/>
    </source>
</evidence>
<dbReference type="EMBL" id="LT629758">
    <property type="protein sequence ID" value="SDT17222.1"/>
    <property type="molecule type" value="Genomic_DNA"/>
</dbReference>
<protein>
    <submittedName>
        <fullName evidence="1">Uncharacterized protein</fullName>
    </submittedName>
</protein>
<dbReference type="STRING" id="113562.SAMN04489716_2732"/>
<evidence type="ECO:0000313" key="2">
    <source>
        <dbReference type="Proteomes" id="UP000198688"/>
    </source>
</evidence>
<sequence>MAQWSVVDSFVRQGVDYCQYQVRSAPYWRTGMEIFVVGDDLLHASSSTECTGFAGTHTGGIQMRVVVLDGPPDEISDDWDAISETTLWCPHGELSVHALMGGSGEGLDAISVPPGLIRIRAHARDRIHEVTRTDDDPPEQHELLVWPVSEEIGPLTLREDHIRRGREQKRAKAAVYAMLDVIRPYGTHEDHDPDLPRVTVVRRLPGTMPKLARRLPVGDRSVHLTRTGADTFEWRWTGGSAALPDDKPSVVRIENGSLRHEGVLGRHAVMLGLIWDHLLERNPDDPPAWERERAE</sequence>
<organism evidence="1 2">
    <name type="scientific">Actinoplanes derwentensis</name>
    <dbReference type="NCBI Taxonomy" id="113562"/>
    <lineage>
        <taxon>Bacteria</taxon>
        <taxon>Bacillati</taxon>
        <taxon>Actinomycetota</taxon>
        <taxon>Actinomycetes</taxon>
        <taxon>Micromonosporales</taxon>
        <taxon>Micromonosporaceae</taxon>
        <taxon>Actinoplanes</taxon>
    </lineage>
</organism>
<reference evidence="1 2" key="1">
    <citation type="submission" date="2016-10" db="EMBL/GenBank/DDBJ databases">
        <authorList>
            <person name="de Groot N.N."/>
        </authorList>
    </citation>
    <scope>NUCLEOTIDE SEQUENCE [LARGE SCALE GENOMIC DNA]</scope>
    <source>
        <strain evidence="1 2">DSM 43941</strain>
    </source>
</reference>
<accession>A0A1H1Y760</accession>
<name>A0A1H1Y760_9ACTN</name>
<proteinExistence type="predicted"/>
<dbReference type="Proteomes" id="UP000198688">
    <property type="component" value="Chromosome I"/>
</dbReference>